<proteinExistence type="predicted"/>
<dbReference type="SUPFAM" id="SSF48452">
    <property type="entry name" value="TPR-like"/>
    <property type="match status" value="1"/>
</dbReference>
<dbReference type="InterPro" id="IPR041662">
    <property type="entry name" value="SusD-like_2"/>
</dbReference>
<dbReference type="PROSITE" id="PS51257">
    <property type="entry name" value="PROKAR_LIPOPROTEIN"/>
    <property type="match status" value="1"/>
</dbReference>
<dbReference type="Proteomes" id="UP000182057">
    <property type="component" value="Unassembled WGS sequence"/>
</dbReference>
<dbReference type="InterPro" id="IPR011990">
    <property type="entry name" value="TPR-like_helical_dom_sf"/>
</dbReference>
<dbReference type="Pfam" id="PF12771">
    <property type="entry name" value="SusD-like_2"/>
    <property type="match status" value="1"/>
</dbReference>
<accession>A0A1D3UTF0</accession>
<evidence type="ECO:0000313" key="2">
    <source>
        <dbReference type="Proteomes" id="UP000182057"/>
    </source>
</evidence>
<name>A0A1D3UTF0_TANFO</name>
<dbReference type="RefSeq" id="WP_046825826.1">
    <property type="nucleotide sequence ID" value="NZ_CAUTOH010000041.1"/>
</dbReference>
<reference evidence="1 2" key="1">
    <citation type="submission" date="2016-09" db="EMBL/GenBank/DDBJ databases">
        <authorList>
            <person name="Capua I."/>
            <person name="De Benedictis P."/>
            <person name="Joannis T."/>
            <person name="Lombin L.H."/>
            <person name="Cattoli G."/>
        </authorList>
    </citation>
    <scope>NUCLEOTIDE SEQUENCE [LARGE SCALE GENOMIC DNA]</scope>
    <source>
        <strain evidence="1 2">UB20</strain>
    </source>
</reference>
<dbReference type="EMBL" id="FMMM01000070">
    <property type="protein sequence ID" value="SCQ23440.1"/>
    <property type="molecule type" value="Genomic_DNA"/>
</dbReference>
<organism evidence="1 2">
    <name type="scientific">Tannerella forsythia</name>
    <name type="common">Bacteroides forsythus</name>
    <dbReference type="NCBI Taxonomy" id="28112"/>
    <lineage>
        <taxon>Bacteria</taxon>
        <taxon>Pseudomonadati</taxon>
        <taxon>Bacteroidota</taxon>
        <taxon>Bacteroidia</taxon>
        <taxon>Bacteroidales</taxon>
        <taxon>Tannerellaceae</taxon>
        <taxon>Tannerella</taxon>
    </lineage>
</organism>
<dbReference type="Gene3D" id="1.25.40.390">
    <property type="match status" value="2"/>
</dbReference>
<evidence type="ECO:0000313" key="1">
    <source>
        <dbReference type="EMBL" id="SCQ23440.1"/>
    </source>
</evidence>
<gene>
    <name evidence="1" type="ORF">TFUB20_02047</name>
</gene>
<dbReference type="OrthoDB" id="9766256at2"/>
<sequence>MKAYKVILSVGVIILLSLVGCRDNFAELNQDPSSVTEANVSYLFSQGILEFEPSGYTYWFYNAAEIYQWIQTGVPSGSVTTDITNGASFQGLRSIDVLKYANEIKYARSTMKEEDKAQYEQCAAALDILCVYLGLYDTDFVGDIPHTEAAQAIHGGTLTPKYDTVNDLYTLWLNSLDQAIKAFTSPTSKQVFIAVQDPIYNGDAAKWAKLANSLKLKLAVRLISQDKGKALKIAEEVIAASCGVLDGAGDDFIFNKAVKNTENDDYAYHWQNGILNNVSPSQNVIDFMVKNRDPRVRFIFFKNSWNSRIVDLFFEAKKQNQIPKYIMDNIDYEVGADGMYKFKAWKGAGEPWVRYYGVPLDYDAAKETAKFGDWFNWGEKCKYDDKHTYRPISQFMSEMIYGRKDFTYPTRPNDPVIQTNKEGRPWYGMYMTTGEVNLYLAELKLLGANLPKMASDYFDKAVRASVAEYDYVAGKNKIPYYDTNYGYDPNEKPIKLMDGEIDILMGHTDYKLTGNTVDDLEKVYLQQLFHFYLSPIDQYATARRSGIPKFNSALFPRKAYTQIPVTSIPRRMALSAPSPTDLMYNILVEAYKRQGFSIGSGPILNSERIWQDKNAPQWGEGPKL</sequence>
<dbReference type="AlphaFoldDB" id="A0A1D3UTF0"/>
<protein>
    <submittedName>
        <fullName evidence="1">Starch-binding associating with outer membrane</fullName>
    </submittedName>
</protein>